<evidence type="ECO:0000313" key="8">
    <source>
        <dbReference type="EMBL" id="CTQ32473.1"/>
    </source>
</evidence>
<dbReference type="FunFam" id="3.40.30.10:FF:000020">
    <property type="entry name" value="Peroxiredoxin"/>
    <property type="match status" value="1"/>
</dbReference>
<comment type="similarity">
    <text evidence="6">Belongs to the peroxiredoxin family. Prx5 subfamily.</text>
</comment>
<comment type="function">
    <text evidence="6">Thiol-specific peroxidase that catalyzes the reduction of hydrogen peroxide and organic hydroperoxides to water and alcohols, respectively. Plays a role in cell protection against oxidative stress by detoxifying peroxides.</text>
</comment>
<comment type="catalytic activity">
    <reaction evidence="6">
        <text>a hydroperoxide + 2 glutathione = an alcohol + glutathione disulfide + H2O</text>
        <dbReference type="Rhea" id="RHEA:62632"/>
        <dbReference type="ChEBI" id="CHEBI:15377"/>
        <dbReference type="ChEBI" id="CHEBI:30879"/>
        <dbReference type="ChEBI" id="CHEBI:35924"/>
        <dbReference type="ChEBI" id="CHEBI:57925"/>
        <dbReference type="ChEBI" id="CHEBI:58297"/>
        <dbReference type="EC" id="1.11.1.27"/>
    </reaction>
</comment>
<evidence type="ECO:0000259" key="7">
    <source>
        <dbReference type="PROSITE" id="PS51352"/>
    </source>
</evidence>
<evidence type="ECO:0000256" key="2">
    <source>
        <dbReference type="ARBA" id="ARBA00022862"/>
    </source>
</evidence>
<dbReference type="CDD" id="cd03013">
    <property type="entry name" value="PRX5_like"/>
    <property type="match status" value="1"/>
</dbReference>
<evidence type="ECO:0000256" key="6">
    <source>
        <dbReference type="RuleBase" id="RU366011"/>
    </source>
</evidence>
<dbReference type="STRING" id="282197.SAMN04488517_101408"/>
<dbReference type="InterPro" id="IPR013766">
    <property type="entry name" value="Thioredoxin_domain"/>
</dbReference>
<dbReference type="InterPro" id="IPR037944">
    <property type="entry name" value="PRX5-like"/>
</dbReference>
<dbReference type="GO" id="GO:0045454">
    <property type="term" value="P:cell redox homeostasis"/>
    <property type="evidence" value="ECO:0007669"/>
    <property type="project" value="TreeGrafter"/>
</dbReference>
<proteinExistence type="inferred from homology"/>
<gene>
    <name evidence="8" type="ORF">JAN5088_01244</name>
</gene>
<dbReference type="RefSeq" id="WP_055681930.1">
    <property type="nucleotide sequence ID" value="NZ_CXPG01000014.1"/>
</dbReference>
<feature type="domain" description="Thioredoxin" evidence="7">
    <location>
        <begin position="3"/>
        <end position="162"/>
    </location>
</feature>
<feature type="active site" description="Cysteine sulfenic acid (-SOH) intermediate" evidence="5">
    <location>
        <position position="49"/>
    </location>
</feature>
<dbReference type="AlphaFoldDB" id="A0A0M6XQJ7"/>
<name>A0A0M6XQJ7_9RHOB</name>
<keyword evidence="9" id="KW-1185">Reference proteome</keyword>
<dbReference type="EMBL" id="CXPG01000014">
    <property type="protein sequence ID" value="CTQ32473.1"/>
    <property type="molecule type" value="Genomic_DNA"/>
</dbReference>
<protein>
    <recommendedName>
        <fullName evidence="6">Glutathione-dependent peroxiredoxin</fullName>
        <ecNumber evidence="6">1.11.1.27</ecNumber>
    </recommendedName>
</protein>
<keyword evidence="4 6" id="KW-0676">Redox-active center</keyword>
<sequence length="162" mass="16896">MAISEGDKLPEAELMRLGEGGPETVSLGRLAAGKTIALFAVPGAYTGTCTTSHVPSFIRTKDDFAQKGVDTIVCVAVNDPFVMDAWAKSTGAAEAGLHMLADPEGAFTRAVGMTFSAPPKGLVNRSKRYAMLVEDGVIRTLHVEDNPGVCDTSGGEALLAEL</sequence>
<dbReference type="PROSITE" id="PS51352">
    <property type="entry name" value="THIOREDOXIN_2"/>
    <property type="match status" value="1"/>
</dbReference>
<keyword evidence="1 6" id="KW-0575">Peroxidase</keyword>
<dbReference type="SUPFAM" id="SSF52833">
    <property type="entry name" value="Thioredoxin-like"/>
    <property type="match status" value="1"/>
</dbReference>
<dbReference type="PANTHER" id="PTHR10430:SF16">
    <property type="entry name" value="PEROXIREDOXIN-5, MITOCHONDRIAL"/>
    <property type="match status" value="1"/>
</dbReference>
<dbReference type="Proteomes" id="UP000048908">
    <property type="component" value="Unassembled WGS sequence"/>
</dbReference>
<accession>A0A0M6XQJ7</accession>
<evidence type="ECO:0000256" key="4">
    <source>
        <dbReference type="ARBA" id="ARBA00023284"/>
    </source>
</evidence>
<dbReference type="InterPro" id="IPR036249">
    <property type="entry name" value="Thioredoxin-like_sf"/>
</dbReference>
<keyword evidence="3 6" id="KW-0560">Oxidoreductase</keyword>
<organism evidence="8 9">
    <name type="scientific">Jannaschia rubra</name>
    <dbReference type="NCBI Taxonomy" id="282197"/>
    <lineage>
        <taxon>Bacteria</taxon>
        <taxon>Pseudomonadati</taxon>
        <taxon>Pseudomonadota</taxon>
        <taxon>Alphaproteobacteria</taxon>
        <taxon>Rhodobacterales</taxon>
        <taxon>Roseobacteraceae</taxon>
        <taxon>Jannaschia</taxon>
    </lineage>
</organism>
<evidence type="ECO:0000313" key="9">
    <source>
        <dbReference type="Proteomes" id="UP000048908"/>
    </source>
</evidence>
<reference evidence="8 9" key="1">
    <citation type="submission" date="2015-07" db="EMBL/GenBank/DDBJ databases">
        <authorList>
            <person name="Noorani M."/>
        </authorList>
    </citation>
    <scope>NUCLEOTIDE SEQUENCE [LARGE SCALE GENOMIC DNA]</scope>
    <source>
        <strain evidence="8 9">CECT 5088</strain>
    </source>
</reference>
<keyword evidence="2 6" id="KW-0049">Antioxidant</keyword>
<dbReference type="Pfam" id="PF08534">
    <property type="entry name" value="Redoxin"/>
    <property type="match status" value="1"/>
</dbReference>
<dbReference type="PANTHER" id="PTHR10430">
    <property type="entry name" value="PEROXIREDOXIN"/>
    <property type="match status" value="1"/>
</dbReference>
<dbReference type="Gene3D" id="3.40.30.10">
    <property type="entry name" value="Glutaredoxin"/>
    <property type="match status" value="1"/>
</dbReference>
<evidence type="ECO:0000256" key="3">
    <source>
        <dbReference type="ARBA" id="ARBA00023002"/>
    </source>
</evidence>
<dbReference type="GO" id="GO:0005737">
    <property type="term" value="C:cytoplasm"/>
    <property type="evidence" value="ECO:0007669"/>
    <property type="project" value="TreeGrafter"/>
</dbReference>
<evidence type="ECO:0000256" key="1">
    <source>
        <dbReference type="ARBA" id="ARBA00022559"/>
    </source>
</evidence>
<dbReference type="GO" id="GO:0008379">
    <property type="term" value="F:thioredoxin peroxidase activity"/>
    <property type="evidence" value="ECO:0007669"/>
    <property type="project" value="InterPro"/>
</dbReference>
<dbReference type="GO" id="GO:0034599">
    <property type="term" value="P:cellular response to oxidative stress"/>
    <property type="evidence" value="ECO:0007669"/>
    <property type="project" value="InterPro"/>
</dbReference>
<dbReference type="InterPro" id="IPR013740">
    <property type="entry name" value="Redoxin"/>
</dbReference>
<evidence type="ECO:0000256" key="5">
    <source>
        <dbReference type="PIRSR" id="PIRSR637944-1"/>
    </source>
</evidence>
<dbReference type="GO" id="GO:0042744">
    <property type="term" value="P:hydrogen peroxide catabolic process"/>
    <property type="evidence" value="ECO:0007669"/>
    <property type="project" value="TreeGrafter"/>
</dbReference>
<dbReference type="OrthoDB" id="9800621at2"/>
<dbReference type="EC" id="1.11.1.27" evidence="6"/>